<keyword evidence="2 3" id="KW-0067">ATP-binding</keyword>
<feature type="transmembrane region" description="Helical" evidence="4">
    <location>
        <begin position="6"/>
        <end position="22"/>
    </location>
</feature>
<dbReference type="Proteomes" id="UP001386955">
    <property type="component" value="Unassembled WGS sequence"/>
</dbReference>
<evidence type="ECO:0000313" key="5">
    <source>
        <dbReference type="EMBL" id="KAK7376138.1"/>
    </source>
</evidence>
<evidence type="ECO:0000256" key="2">
    <source>
        <dbReference type="ARBA" id="ARBA00022840"/>
    </source>
</evidence>
<evidence type="ECO:0000256" key="3">
    <source>
        <dbReference type="PROSITE-ProRule" id="PRU10141"/>
    </source>
</evidence>
<dbReference type="EMBL" id="JAYMYS010000033">
    <property type="protein sequence ID" value="KAK7376138.1"/>
    <property type="molecule type" value="Genomic_DNA"/>
</dbReference>
<name>A0AAN9NSJ0_PSOTE</name>
<keyword evidence="1 3" id="KW-0547">Nucleotide-binding</keyword>
<protein>
    <submittedName>
        <fullName evidence="5">Uncharacterized protein</fullName>
    </submittedName>
</protein>
<organism evidence="5 6">
    <name type="scientific">Psophocarpus tetragonolobus</name>
    <name type="common">Winged bean</name>
    <name type="synonym">Dolichos tetragonolobus</name>
    <dbReference type="NCBI Taxonomy" id="3891"/>
    <lineage>
        <taxon>Eukaryota</taxon>
        <taxon>Viridiplantae</taxon>
        <taxon>Streptophyta</taxon>
        <taxon>Embryophyta</taxon>
        <taxon>Tracheophyta</taxon>
        <taxon>Spermatophyta</taxon>
        <taxon>Magnoliopsida</taxon>
        <taxon>eudicotyledons</taxon>
        <taxon>Gunneridae</taxon>
        <taxon>Pentapetalae</taxon>
        <taxon>rosids</taxon>
        <taxon>fabids</taxon>
        <taxon>Fabales</taxon>
        <taxon>Fabaceae</taxon>
        <taxon>Papilionoideae</taxon>
        <taxon>50 kb inversion clade</taxon>
        <taxon>NPAAA clade</taxon>
        <taxon>indigoferoid/millettioid clade</taxon>
        <taxon>Phaseoleae</taxon>
        <taxon>Psophocarpus</taxon>
    </lineage>
</organism>
<evidence type="ECO:0000256" key="4">
    <source>
        <dbReference type="SAM" id="Phobius"/>
    </source>
</evidence>
<proteinExistence type="predicted"/>
<dbReference type="AlphaFoldDB" id="A0AAN9NSJ0"/>
<evidence type="ECO:0000256" key="1">
    <source>
        <dbReference type="ARBA" id="ARBA00022741"/>
    </source>
</evidence>
<dbReference type="SUPFAM" id="SSF56112">
    <property type="entry name" value="Protein kinase-like (PK-like)"/>
    <property type="match status" value="1"/>
</dbReference>
<comment type="caution">
    <text evidence="5">The sequence shown here is derived from an EMBL/GenBank/DDBJ whole genome shotgun (WGS) entry which is preliminary data.</text>
</comment>
<feature type="binding site" evidence="3">
    <location>
        <position position="94"/>
    </location>
    <ligand>
        <name>ATP</name>
        <dbReference type="ChEBI" id="CHEBI:30616"/>
    </ligand>
</feature>
<dbReference type="InterPro" id="IPR017441">
    <property type="entry name" value="Protein_kinase_ATP_BS"/>
</dbReference>
<accession>A0AAN9NSJ0</accession>
<reference evidence="5 6" key="1">
    <citation type="submission" date="2024-01" db="EMBL/GenBank/DDBJ databases">
        <title>The genomes of 5 underutilized Papilionoideae crops provide insights into root nodulation and disease resistanc.</title>
        <authorList>
            <person name="Jiang F."/>
        </authorList>
    </citation>
    <scope>NUCLEOTIDE SEQUENCE [LARGE SCALE GENOMIC DNA]</scope>
    <source>
        <strain evidence="5">DUOXIRENSHENG_FW03</strain>
        <tissue evidence="5">Leaves</tissue>
    </source>
</reference>
<gene>
    <name evidence="5" type="ORF">VNO78_34992</name>
</gene>
<keyword evidence="4" id="KW-1133">Transmembrane helix</keyword>
<keyword evidence="4" id="KW-0472">Membrane</keyword>
<dbReference type="GO" id="GO:0005524">
    <property type="term" value="F:ATP binding"/>
    <property type="evidence" value="ECO:0007669"/>
    <property type="project" value="UniProtKB-UniRule"/>
</dbReference>
<evidence type="ECO:0000313" key="6">
    <source>
        <dbReference type="Proteomes" id="UP001386955"/>
    </source>
</evidence>
<sequence length="187" mass="21710">MLLEFIAGILTTMVVAFLYCLFRRKVIPFLKQRKTLEGKEHKSFEYDKISLKCFDFKELERTTKNFSQDYLLGSGAFGNVYKGTFDLDGTLAIKRAHSESFSSVEEFRNGGQELRFVQINLSNQTSFKQNVDRKDGTIKVQRQYQLPDSNAMLFLTPCLDCLILKDNAVSKKENNMRGRFRRLESRC</sequence>
<keyword evidence="4" id="KW-0812">Transmembrane</keyword>
<dbReference type="PROSITE" id="PS00107">
    <property type="entry name" value="PROTEIN_KINASE_ATP"/>
    <property type="match status" value="1"/>
</dbReference>
<dbReference type="PANTHER" id="PTHR46008">
    <property type="entry name" value="LEAF RUST 10 DISEASE-RESISTANCE LOCUS RECEPTOR-LIKE PROTEIN KINASE-LIKE 1.4"/>
    <property type="match status" value="1"/>
</dbReference>
<keyword evidence="6" id="KW-1185">Reference proteome</keyword>
<dbReference type="InterPro" id="IPR011009">
    <property type="entry name" value="Kinase-like_dom_sf"/>
</dbReference>
<dbReference type="Gene3D" id="3.30.200.20">
    <property type="entry name" value="Phosphorylase Kinase, domain 1"/>
    <property type="match status" value="1"/>
</dbReference>